<evidence type="ECO:0000313" key="1">
    <source>
        <dbReference type="EMBL" id="KAK3804032.1"/>
    </source>
</evidence>
<keyword evidence="2" id="KW-1185">Reference proteome</keyword>
<name>A0AAE1EEP3_9GAST</name>
<protein>
    <submittedName>
        <fullName evidence="1">Uncharacterized protein</fullName>
    </submittedName>
</protein>
<dbReference type="Proteomes" id="UP001283361">
    <property type="component" value="Unassembled WGS sequence"/>
</dbReference>
<gene>
    <name evidence="1" type="ORF">RRG08_014586</name>
</gene>
<dbReference type="EMBL" id="JAWDGP010000065">
    <property type="protein sequence ID" value="KAK3804032.1"/>
    <property type="molecule type" value="Genomic_DNA"/>
</dbReference>
<evidence type="ECO:0000313" key="2">
    <source>
        <dbReference type="Proteomes" id="UP001283361"/>
    </source>
</evidence>
<sequence length="116" mass="13312">MSNLEVLLIVEWDHIDYIGNAILGYKGFNWLSLREQRRSVDIGRDRFLSVSIPLITKTVHDEILLNGGPVAQMKFSSYDALIFVINPLDLGNVIKMSFIIENKISEQNRQCGRKVY</sequence>
<reference evidence="1" key="1">
    <citation type="journal article" date="2023" name="G3 (Bethesda)">
        <title>A reference genome for the long-term kleptoplast-retaining sea slug Elysia crispata morphotype clarki.</title>
        <authorList>
            <person name="Eastman K.E."/>
            <person name="Pendleton A.L."/>
            <person name="Shaikh M.A."/>
            <person name="Suttiyut T."/>
            <person name="Ogas R."/>
            <person name="Tomko P."/>
            <person name="Gavelis G."/>
            <person name="Widhalm J.R."/>
            <person name="Wisecaver J.H."/>
        </authorList>
    </citation>
    <scope>NUCLEOTIDE SEQUENCE</scope>
    <source>
        <strain evidence="1">ECLA1</strain>
    </source>
</reference>
<organism evidence="1 2">
    <name type="scientific">Elysia crispata</name>
    <name type="common">lettuce slug</name>
    <dbReference type="NCBI Taxonomy" id="231223"/>
    <lineage>
        <taxon>Eukaryota</taxon>
        <taxon>Metazoa</taxon>
        <taxon>Spiralia</taxon>
        <taxon>Lophotrochozoa</taxon>
        <taxon>Mollusca</taxon>
        <taxon>Gastropoda</taxon>
        <taxon>Heterobranchia</taxon>
        <taxon>Euthyneura</taxon>
        <taxon>Panpulmonata</taxon>
        <taxon>Sacoglossa</taxon>
        <taxon>Placobranchoidea</taxon>
        <taxon>Plakobranchidae</taxon>
        <taxon>Elysia</taxon>
    </lineage>
</organism>
<comment type="caution">
    <text evidence="1">The sequence shown here is derived from an EMBL/GenBank/DDBJ whole genome shotgun (WGS) entry which is preliminary data.</text>
</comment>
<proteinExistence type="predicted"/>
<dbReference type="AlphaFoldDB" id="A0AAE1EEP3"/>
<accession>A0AAE1EEP3</accession>